<dbReference type="Proteomes" id="UP001268683">
    <property type="component" value="Chromosome"/>
</dbReference>
<evidence type="ECO:0000256" key="1">
    <source>
        <dbReference type="ARBA" id="ARBA00022849"/>
    </source>
</evidence>
<dbReference type="PANTHER" id="PTHR43428">
    <property type="entry name" value="ARSENATE REDUCTASE"/>
    <property type="match status" value="1"/>
</dbReference>
<reference evidence="3" key="1">
    <citation type="submission" date="2023-04" db="EMBL/GenBank/DDBJ databases">
        <title>Complete genome sequence of Temperatibacter marinus.</title>
        <authorList>
            <person name="Rong J.-C."/>
            <person name="Yi M.-L."/>
            <person name="Zhao Q."/>
        </authorList>
    </citation>
    <scope>NUCLEOTIDE SEQUENCE</scope>
    <source>
        <strain evidence="3">NBRC 110045</strain>
    </source>
</reference>
<dbReference type="KEGG" id="tmk:QGN29_06595"/>
<evidence type="ECO:0000313" key="3">
    <source>
        <dbReference type="EMBL" id="WND04042.1"/>
    </source>
</evidence>
<organism evidence="3 4">
    <name type="scientific">Temperatibacter marinus</name>
    <dbReference type="NCBI Taxonomy" id="1456591"/>
    <lineage>
        <taxon>Bacteria</taxon>
        <taxon>Pseudomonadati</taxon>
        <taxon>Pseudomonadota</taxon>
        <taxon>Alphaproteobacteria</taxon>
        <taxon>Kordiimonadales</taxon>
        <taxon>Temperatibacteraceae</taxon>
        <taxon>Temperatibacter</taxon>
    </lineage>
</organism>
<dbReference type="PANTHER" id="PTHR43428:SF1">
    <property type="entry name" value="ARSENATE REDUCTASE"/>
    <property type="match status" value="1"/>
</dbReference>
<protein>
    <recommendedName>
        <fullName evidence="2">Phosphotyrosine protein phosphatase I domain-containing protein</fullName>
    </recommendedName>
</protein>
<evidence type="ECO:0000313" key="4">
    <source>
        <dbReference type="Proteomes" id="UP001268683"/>
    </source>
</evidence>
<keyword evidence="1" id="KW-0059">Arsenical resistance</keyword>
<dbReference type="InterPro" id="IPR036196">
    <property type="entry name" value="Ptyr_pPase_sf"/>
</dbReference>
<dbReference type="AlphaFoldDB" id="A0AA52HAX1"/>
<gene>
    <name evidence="3" type="ORF">QGN29_06595</name>
</gene>
<dbReference type="InterPro" id="IPR023485">
    <property type="entry name" value="Ptyr_pPase"/>
</dbReference>
<feature type="domain" description="Phosphotyrosine protein phosphatase I" evidence="2">
    <location>
        <begin position="6"/>
        <end position="141"/>
    </location>
</feature>
<proteinExistence type="predicted"/>
<dbReference type="GO" id="GO:0046685">
    <property type="term" value="P:response to arsenic-containing substance"/>
    <property type="evidence" value="ECO:0007669"/>
    <property type="project" value="UniProtKB-KW"/>
</dbReference>
<name>A0AA52HAX1_9PROT</name>
<sequence length="141" mass="16301">MSKNPRSVLFVCNQNSVRSPLAYALADQYAKRRIYIDSAGLVTRELDPFVAQVMHEIGYDLTDHKAKTLQDLTLEDFDLVISLTSQSYDRLLSKLADSDTEVEFWPTEDPCMMEGNRSQIMEVYRKVRDELSARIEKRLSF</sequence>
<keyword evidence="4" id="KW-1185">Reference proteome</keyword>
<dbReference type="SMART" id="SM00226">
    <property type="entry name" value="LMWPc"/>
    <property type="match status" value="1"/>
</dbReference>
<dbReference type="Pfam" id="PF01451">
    <property type="entry name" value="LMWPc"/>
    <property type="match status" value="1"/>
</dbReference>
<dbReference type="Gene3D" id="3.40.50.2300">
    <property type="match status" value="1"/>
</dbReference>
<dbReference type="RefSeq" id="WP_310799906.1">
    <property type="nucleotide sequence ID" value="NZ_CP123872.1"/>
</dbReference>
<dbReference type="EMBL" id="CP123872">
    <property type="protein sequence ID" value="WND04042.1"/>
    <property type="molecule type" value="Genomic_DNA"/>
</dbReference>
<evidence type="ECO:0000259" key="2">
    <source>
        <dbReference type="SMART" id="SM00226"/>
    </source>
</evidence>
<accession>A0AA52HAX1</accession>
<dbReference type="SUPFAM" id="SSF52788">
    <property type="entry name" value="Phosphotyrosine protein phosphatases I"/>
    <property type="match status" value="1"/>
</dbReference>